<proteinExistence type="predicted"/>
<sequence length="237" mass="24729">MSTSDDRRIEEGGVIKQDAFDAVIALFEDEEWIKQLMRDWQVQNNWMLPSENKPQLMDKDDKDSSLNQVAQAVKMKKERRAAKAATIASSTASTSDPASTSSSNTSVPVSGSAPASADKSALASASDPTSTPPVNLSAPASGSDSVGNLLATGSTVSLSNSPSDTLSDNTQVPRSNLSTSVSNQERSLDTSNPTPLGTVTNTAASIKPVSTASVSSATDMVTKPTSGSKVRYESLQV</sequence>
<keyword evidence="3" id="KW-1185">Reference proteome</keyword>
<feature type="region of interest" description="Disordered" evidence="1">
    <location>
        <begin position="50"/>
        <end position="237"/>
    </location>
</feature>
<dbReference type="EMBL" id="ML179292">
    <property type="protein sequence ID" value="THU91990.1"/>
    <property type="molecule type" value="Genomic_DNA"/>
</dbReference>
<accession>A0A4S8LRY0</accession>
<feature type="compositionally biased region" description="Low complexity" evidence="1">
    <location>
        <begin position="83"/>
        <end position="126"/>
    </location>
</feature>
<dbReference type="OrthoDB" id="3059875at2759"/>
<protein>
    <submittedName>
        <fullName evidence="2">Uncharacterized protein</fullName>
    </submittedName>
</protein>
<feature type="compositionally biased region" description="Polar residues" evidence="1">
    <location>
        <begin position="127"/>
        <end position="228"/>
    </location>
</feature>
<reference evidence="2 3" key="1">
    <citation type="journal article" date="2019" name="Nat. Ecol. Evol.">
        <title>Megaphylogeny resolves global patterns of mushroom evolution.</title>
        <authorList>
            <person name="Varga T."/>
            <person name="Krizsan K."/>
            <person name="Foldi C."/>
            <person name="Dima B."/>
            <person name="Sanchez-Garcia M."/>
            <person name="Sanchez-Ramirez S."/>
            <person name="Szollosi G.J."/>
            <person name="Szarkandi J.G."/>
            <person name="Papp V."/>
            <person name="Albert L."/>
            <person name="Andreopoulos W."/>
            <person name="Angelini C."/>
            <person name="Antonin V."/>
            <person name="Barry K.W."/>
            <person name="Bougher N.L."/>
            <person name="Buchanan P."/>
            <person name="Buyck B."/>
            <person name="Bense V."/>
            <person name="Catcheside P."/>
            <person name="Chovatia M."/>
            <person name="Cooper J."/>
            <person name="Damon W."/>
            <person name="Desjardin D."/>
            <person name="Finy P."/>
            <person name="Geml J."/>
            <person name="Haridas S."/>
            <person name="Hughes K."/>
            <person name="Justo A."/>
            <person name="Karasinski D."/>
            <person name="Kautmanova I."/>
            <person name="Kiss B."/>
            <person name="Kocsube S."/>
            <person name="Kotiranta H."/>
            <person name="LaButti K.M."/>
            <person name="Lechner B.E."/>
            <person name="Liimatainen K."/>
            <person name="Lipzen A."/>
            <person name="Lukacs Z."/>
            <person name="Mihaltcheva S."/>
            <person name="Morgado L.N."/>
            <person name="Niskanen T."/>
            <person name="Noordeloos M.E."/>
            <person name="Ohm R.A."/>
            <person name="Ortiz-Santana B."/>
            <person name="Ovrebo C."/>
            <person name="Racz N."/>
            <person name="Riley R."/>
            <person name="Savchenko A."/>
            <person name="Shiryaev A."/>
            <person name="Soop K."/>
            <person name="Spirin V."/>
            <person name="Szebenyi C."/>
            <person name="Tomsovsky M."/>
            <person name="Tulloss R.E."/>
            <person name="Uehling J."/>
            <person name="Grigoriev I.V."/>
            <person name="Vagvolgyi C."/>
            <person name="Papp T."/>
            <person name="Martin F.M."/>
            <person name="Miettinen O."/>
            <person name="Hibbett D.S."/>
            <person name="Nagy L.G."/>
        </authorList>
    </citation>
    <scope>NUCLEOTIDE SEQUENCE [LARGE SCALE GENOMIC DNA]</scope>
    <source>
        <strain evidence="2 3">CBS 962.96</strain>
    </source>
</reference>
<dbReference type="AlphaFoldDB" id="A0A4S8LRY0"/>
<dbReference type="Proteomes" id="UP000297245">
    <property type="component" value="Unassembled WGS sequence"/>
</dbReference>
<evidence type="ECO:0000313" key="3">
    <source>
        <dbReference type="Proteomes" id="UP000297245"/>
    </source>
</evidence>
<evidence type="ECO:0000313" key="2">
    <source>
        <dbReference type="EMBL" id="THU91990.1"/>
    </source>
</evidence>
<organism evidence="2 3">
    <name type="scientific">Dendrothele bispora (strain CBS 962.96)</name>
    <dbReference type="NCBI Taxonomy" id="1314807"/>
    <lineage>
        <taxon>Eukaryota</taxon>
        <taxon>Fungi</taxon>
        <taxon>Dikarya</taxon>
        <taxon>Basidiomycota</taxon>
        <taxon>Agaricomycotina</taxon>
        <taxon>Agaricomycetes</taxon>
        <taxon>Agaricomycetidae</taxon>
        <taxon>Agaricales</taxon>
        <taxon>Agaricales incertae sedis</taxon>
        <taxon>Dendrothele</taxon>
    </lineage>
</organism>
<name>A0A4S8LRY0_DENBC</name>
<gene>
    <name evidence="2" type="ORF">K435DRAFT_862918</name>
</gene>
<evidence type="ECO:0000256" key="1">
    <source>
        <dbReference type="SAM" id="MobiDB-lite"/>
    </source>
</evidence>